<evidence type="ECO:0000256" key="6">
    <source>
        <dbReference type="ARBA" id="ARBA00022989"/>
    </source>
</evidence>
<dbReference type="PANTHER" id="PTHR23522:SF10">
    <property type="entry name" value="3-PHENYLPROPIONIC ACID TRANSPORTER-RELATED"/>
    <property type="match status" value="1"/>
</dbReference>
<keyword evidence="2" id="KW-0813">Transport</keyword>
<evidence type="ECO:0000256" key="1">
    <source>
        <dbReference type="ARBA" id="ARBA00004429"/>
    </source>
</evidence>
<evidence type="ECO:0000256" key="7">
    <source>
        <dbReference type="ARBA" id="ARBA00023136"/>
    </source>
</evidence>
<dbReference type="InterPro" id="IPR024989">
    <property type="entry name" value="MFS_assoc_dom"/>
</dbReference>
<dbReference type="GO" id="GO:0030395">
    <property type="term" value="F:lactose binding"/>
    <property type="evidence" value="ECO:0007669"/>
    <property type="project" value="TreeGrafter"/>
</dbReference>
<dbReference type="EMBL" id="LR743504">
    <property type="protein sequence ID" value="CAA2102580.1"/>
    <property type="molecule type" value="Genomic_DNA"/>
</dbReference>
<feature type="transmembrane region" description="Helical" evidence="8">
    <location>
        <begin position="247"/>
        <end position="267"/>
    </location>
</feature>
<evidence type="ECO:0000313" key="10">
    <source>
        <dbReference type="EMBL" id="CAA2102580.1"/>
    </source>
</evidence>
<feature type="transmembrane region" description="Helical" evidence="8">
    <location>
        <begin position="296"/>
        <end position="318"/>
    </location>
</feature>
<keyword evidence="3" id="KW-1003">Cell membrane</keyword>
<evidence type="ECO:0000256" key="8">
    <source>
        <dbReference type="SAM" id="Phobius"/>
    </source>
</evidence>
<evidence type="ECO:0000256" key="4">
    <source>
        <dbReference type="ARBA" id="ARBA00022519"/>
    </source>
</evidence>
<dbReference type="InterPro" id="IPR026032">
    <property type="entry name" value="HcaT-like"/>
</dbReference>
<feature type="transmembrane region" description="Helical" evidence="8">
    <location>
        <begin position="101"/>
        <end position="125"/>
    </location>
</feature>
<keyword evidence="4" id="KW-0997">Cell inner membrane</keyword>
<name>A0A679IUK4_9HYPH</name>
<dbReference type="NCBIfam" id="NF037955">
    <property type="entry name" value="mfs"/>
    <property type="match status" value="1"/>
</dbReference>
<evidence type="ECO:0000259" key="9">
    <source>
        <dbReference type="Pfam" id="PF12832"/>
    </source>
</evidence>
<feature type="transmembrane region" description="Helical" evidence="8">
    <location>
        <begin position="164"/>
        <end position="186"/>
    </location>
</feature>
<reference evidence="10" key="1">
    <citation type="submission" date="2019-12" db="EMBL/GenBank/DDBJ databases">
        <authorList>
            <person name="Cremers G."/>
        </authorList>
    </citation>
    <scope>NUCLEOTIDE SEQUENCE</scope>
    <source>
        <strain evidence="10">Mbul1</strain>
    </source>
</reference>
<dbReference type="Pfam" id="PF12832">
    <property type="entry name" value="MFS_1_like"/>
    <property type="match status" value="1"/>
</dbReference>
<dbReference type="GO" id="GO:0005886">
    <property type="term" value="C:plasma membrane"/>
    <property type="evidence" value="ECO:0007669"/>
    <property type="project" value="UniProtKB-SubCell"/>
</dbReference>
<dbReference type="PANTHER" id="PTHR23522">
    <property type="entry name" value="BLL5896 PROTEIN"/>
    <property type="match status" value="1"/>
</dbReference>
<sequence>MSDRTDDRRLLAGHLALFVALYAGYGALSPFLPLFLERRGLPAHEIAWLLALAILLRMGAGPLAGWIADRWGIVRPVLAGAAVLAGLSAFGHLAATGFAALLVVGLAYAVLTAPLAPFSDALALAAPRNARRFVYGWVRGAGSAAFILATSLVGWLVPGFGIEAAILIGGGLFVAAGLAATGLGTVRPPEVAARPMPPRGFSEVLANRRFRRVVLAASLVMGAHAMHDAFAMILWSRNSIPAGIAGLLWSEAVAAEILVFLLAGPWILRRLDPGRAIGLAAVAGALRWGIGAETVALPALVAIQCLHGLTFALLHLACLKEIGRCVPPDLTATALTLYGPLGLGLSSALFTLAAGPLFAAYGASGFWAMSAVSLTALPVAVLLARGDRSRSGERVHR</sequence>
<dbReference type="InterPro" id="IPR036259">
    <property type="entry name" value="MFS_trans_sf"/>
</dbReference>
<protein>
    <submittedName>
        <fullName evidence="10">Putative 3-phenylpropionic acid transporter</fullName>
    </submittedName>
</protein>
<dbReference type="Gene3D" id="1.20.1250.20">
    <property type="entry name" value="MFS general substrate transporter like domains"/>
    <property type="match status" value="2"/>
</dbReference>
<dbReference type="SUPFAM" id="SSF103473">
    <property type="entry name" value="MFS general substrate transporter"/>
    <property type="match status" value="1"/>
</dbReference>
<feature type="transmembrane region" description="Helical" evidence="8">
    <location>
        <begin position="330"/>
        <end position="354"/>
    </location>
</feature>
<feature type="transmembrane region" description="Helical" evidence="8">
    <location>
        <begin position="274"/>
        <end position="290"/>
    </location>
</feature>
<evidence type="ECO:0000256" key="2">
    <source>
        <dbReference type="ARBA" id="ARBA00022448"/>
    </source>
</evidence>
<keyword evidence="7 8" id="KW-0472">Membrane</keyword>
<evidence type="ECO:0000256" key="3">
    <source>
        <dbReference type="ARBA" id="ARBA00022475"/>
    </source>
</evidence>
<feature type="transmembrane region" description="Helical" evidence="8">
    <location>
        <begin position="366"/>
        <end position="384"/>
    </location>
</feature>
<feature type="transmembrane region" description="Helical" evidence="8">
    <location>
        <begin position="137"/>
        <end position="158"/>
    </location>
</feature>
<dbReference type="GO" id="GO:0015528">
    <property type="term" value="F:lactose:proton symporter activity"/>
    <property type="evidence" value="ECO:0007669"/>
    <property type="project" value="TreeGrafter"/>
</dbReference>
<feature type="domain" description="Major facilitator superfamily associated" evidence="9">
    <location>
        <begin position="20"/>
        <end position="367"/>
    </location>
</feature>
<keyword evidence="5 8" id="KW-0812">Transmembrane</keyword>
<organism evidence="10">
    <name type="scientific">Methylobacterium bullatum</name>
    <dbReference type="NCBI Taxonomy" id="570505"/>
    <lineage>
        <taxon>Bacteria</taxon>
        <taxon>Pseudomonadati</taxon>
        <taxon>Pseudomonadota</taxon>
        <taxon>Alphaproteobacteria</taxon>
        <taxon>Hyphomicrobiales</taxon>
        <taxon>Methylobacteriaceae</taxon>
        <taxon>Methylobacterium</taxon>
    </lineage>
</organism>
<feature type="transmembrane region" description="Helical" evidence="8">
    <location>
        <begin position="46"/>
        <end position="65"/>
    </location>
</feature>
<comment type="subcellular location">
    <subcellularLocation>
        <location evidence="1">Cell inner membrane</location>
        <topology evidence="1">Multi-pass membrane protein</topology>
    </subcellularLocation>
</comment>
<dbReference type="AlphaFoldDB" id="A0A679IUK4"/>
<evidence type="ECO:0000256" key="5">
    <source>
        <dbReference type="ARBA" id="ARBA00022692"/>
    </source>
</evidence>
<proteinExistence type="predicted"/>
<feature type="transmembrane region" description="Helical" evidence="8">
    <location>
        <begin position="12"/>
        <end position="34"/>
    </location>
</feature>
<accession>A0A679IUK4</accession>
<feature type="transmembrane region" description="Helical" evidence="8">
    <location>
        <begin position="213"/>
        <end position="235"/>
    </location>
</feature>
<gene>
    <name evidence="10" type="primary">hcaT_2</name>
    <name evidence="10" type="ORF">MBUL_01758</name>
</gene>
<keyword evidence="6 8" id="KW-1133">Transmembrane helix</keyword>
<feature type="transmembrane region" description="Helical" evidence="8">
    <location>
        <begin position="77"/>
        <end position="95"/>
    </location>
</feature>
<dbReference type="PIRSF" id="PIRSF004925">
    <property type="entry name" value="HcaT"/>
    <property type="match status" value="1"/>
</dbReference>